<protein>
    <submittedName>
        <fullName evidence="1">U32 family peptidase</fullName>
    </submittedName>
</protein>
<reference evidence="1" key="1">
    <citation type="journal article" date="2020" name="mSystems">
        <title>Genome- and Community-Level Interaction Insights into Carbon Utilization and Element Cycling Functions of Hydrothermarchaeota in Hydrothermal Sediment.</title>
        <authorList>
            <person name="Zhou Z."/>
            <person name="Liu Y."/>
            <person name="Xu W."/>
            <person name="Pan J."/>
            <person name="Luo Z.H."/>
            <person name="Li M."/>
        </authorList>
    </citation>
    <scope>NUCLEOTIDE SEQUENCE [LARGE SCALE GENOMIC DNA]</scope>
    <source>
        <strain evidence="1">HyVt-233</strain>
    </source>
</reference>
<accession>A0A7C0Y6X5</accession>
<dbReference type="PANTHER" id="PTHR30217:SF10">
    <property type="entry name" value="23S RRNA 5-HYDROXYCYTIDINE C2501 SYNTHASE"/>
    <property type="match status" value="1"/>
</dbReference>
<dbReference type="Proteomes" id="UP000886289">
    <property type="component" value="Unassembled WGS sequence"/>
</dbReference>
<dbReference type="AlphaFoldDB" id="A0A7C0Y6X5"/>
<gene>
    <name evidence="1" type="ORF">ENG63_10905</name>
</gene>
<organism evidence="1">
    <name type="scientific">Desulfofervidus auxilii</name>
    <dbReference type="NCBI Taxonomy" id="1621989"/>
    <lineage>
        <taxon>Bacteria</taxon>
        <taxon>Pseudomonadati</taxon>
        <taxon>Thermodesulfobacteriota</taxon>
        <taxon>Candidatus Desulfofervidia</taxon>
        <taxon>Candidatus Desulfofervidales</taxon>
        <taxon>Candidatus Desulfofervidaceae</taxon>
        <taxon>Candidatus Desulfofervidus</taxon>
    </lineage>
</organism>
<comment type="caution">
    <text evidence="1">The sequence shown here is derived from an EMBL/GenBank/DDBJ whole genome shotgun (WGS) entry which is preliminary data.</text>
</comment>
<name>A0A7C0Y6X5_DESA2</name>
<dbReference type="InterPro" id="IPR001539">
    <property type="entry name" value="Peptidase_U32"/>
</dbReference>
<dbReference type="Pfam" id="PF01136">
    <property type="entry name" value="Peptidase_U32"/>
    <property type="match status" value="1"/>
</dbReference>
<dbReference type="EMBL" id="DRBS01000402">
    <property type="protein sequence ID" value="HDD45348.1"/>
    <property type="molecule type" value="Genomic_DNA"/>
</dbReference>
<dbReference type="PANTHER" id="PTHR30217">
    <property type="entry name" value="PEPTIDASE U32 FAMILY"/>
    <property type="match status" value="1"/>
</dbReference>
<evidence type="ECO:0000313" key="1">
    <source>
        <dbReference type="EMBL" id="HDD45348.1"/>
    </source>
</evidence>
<proteinExistence type="predicted"/>
<dbReference type="InterPro" id="IPR051454">
    <property type="entry name" value="RNA/ubiquinone_mod_enzymes"/>
</dbReference>
<sequence>MEILAPAGNFEAFFAALEKGADAIYVGIKTFNARAYARNFTLEELALMIPYAHQLGRKVFVALNSLIKETEWKDLIEIIIALGQIKPDAIIIQDLGVFWLCKHRFPHLVLHASTLMACHNVIGVKKLANMGFKRIVLARELTLKEIENIKKSVSVELEVFVHGALCFSYSGLCLASSYLGGQSSLRGRCRQPCRFLYQWGEEKGYYLSCNDLCALELIPILKEMRIDAIKIEGRMKSAEYVATVVEAYRLVRDASPDESQAAIDYAKSLLSKVESRPLTTGFFLTVKPKNVLDPKHPGAFGVYLGRVLRKEGERIFFRPEAELKAGDRIRAQNEIFGKGIAWKVKNLEKIGELICLNAPTMVEPGYLLFRVVSAIPGLKKSDKKLKTKLNQMVKPIDFKISSSSKKRLQQWIYAQGIEIPKKRFKRIIWWIRHEEVNYFLNYKLPEGSIPILSLNFQTYPLILAHFKKLLKKHPSLTISLPPIILPHQLAFFEKAIKQLLDLGFKRWQLANIGHFELFPEKKGLIFSSDYTFNVANHLALRTLKNMGIHFLMLSLELDKNTIKTLVKYWNKHEIVINVYMRMPVWISRLSLKPFWRSDSLISPLGEKYYPLKRDEITYILPEIPISLKDYLKELKSFGIYQFCVDLRFLLKKEVEKIVTSKGVFLPKGYQFNYQRGLA</sequence>